<dbReference type="InterPro" id="IPR025665">
    <property type="entry name" value="Beta-barrel_OMP_2"/>
</dbReference>
<dbReference type="Pfam" id="PF13568">
    <property type="entry name" value="OMP_b-brl_2"/>
    <property type="match status" value="1"/>
</dbReference>
<sequence length="222" mass="24641">MKKNILIVVALLVVQMATAQVRFGLKAGFTGASMKLTDPADVPDRNEFMLPAFHAGILADIPLAKWFSIQPALYYSVAGYRTRPEQSTGNYYYIAKFRYNYLELPVNFLFKQRLGQGKVVAGFGPGLSCGIGGKATYIREGTKEETKKVKFDGDETVPGNANEIHANPVDVSANFLLGYEFNEGFILTAGYSSGFINVSTRENSEELNRSFRISFGYLFPRK</sequence>
<evidence type="ECO:0000313" key="3">
    <source>
        <dbReference type="Proteomes" id="UP000190166"/>
    </source>
</evidence>
<protein>
    <submittedName>
        <fullName evidence="2">Outer membrane protein beta-barrel domain-containing protein</fullName>
    </submittedName>
</protein>
<organism evidence="2 3">
    <name type="scientific">Chitinophaga ginsengisegetis</name>
    <dbReference type="NCBI Taxonomy" id="393003"/>
    <lineage>
        <taxon>Bacteria</taxon>
        <taxon>Pseudomonadati</taxon>
        <taxon>Bacteroidota</taxon>
        <taxon>Chitinophagia</taxon>
        <taxon>Chitinophagales</taxon>
        <taxon>Chitinophagaceae</taxon>
        <taxon>Chitinophaga</taxon>
    </lineage>
</organism>
<dbReference type="AlphaFoldDB" id="A0A1T5P610"/>
<name>A0A1T5P610_9BACT</name>
<dbReference type="EMBL" id="FUZZ01000003">
    <property type="protein sequence ID" value="SKD08142.1"/>
    <property type="molecule type" value="Genomic_DNA"/>
</dbReference>
<feature type="domain" description="Outer membrane protein beta-barrel" evidence="1">
    <location>
        <begin position="20"/>
        <end position="198"/>
    </location>
</feature>
<gene>
    <name evidence="2" type="ORF">SAMN05660461_4094</name>
</gene>
<reference evidence="2 3" key="1">
    <citation type="submission" date="2017-02" db="EMBL/GenBank/DDBJ databases">
        <authorList>
            <person name="Peterson S.W."/>
        </authorList>
    </citation>
    <scope>NUCLEOTIDE SEQUENCE [LARGE SCALE GENOMIC DNA]</scope>
    <source>
        <strain evidence="2 3">DSM 18108</strain>
    </source>
</reference>
<dbReference type="Proteomes" id="UP000190166">
    <property type="component" value="Unassembled WGS sequence"/>
</dbReference>
<proteinExistence type="predicted"/>
<evidence type="ECO:0000313" key="2">
    <source>
        <dbReference type="EMBL" id="SKD08142.1"/>
    </source>
</evidence>
<dbReference type="RefSeq" id="WP_079471370.1">
    <property type="nucleotide sequence ID" value="NZ_FUZZ01000003.1"/>
</dbReference>
<keyword evidence="3" id="KW-1185">Reference proteome</keyword>
<accession>A0A1T5P610</accession>
<dbReference type="STRING" id="393003.SAMN05660461_4094"/>
<evidence type="ECO:0000259" key="1">
    <source>
        <dbReference type="Pfam" id="PF13568"/>
    </source>
</evidence>